<name>A0A9N8Z5H1_FUNMO</name>
<keyword evidence="2" id="KW-1185">Reference proteome</keyword>
<evidence type="ECO:0000313" key="1">
    <source>
        <dbReference type="EMBL" id="CAG8474753.1"/>
    </source>
</evidence>
<organism evidence="1 2">
    <name type="scientific">Funneliformis mosseae</name>
    <name type="common">Endomycorrhizal fungus</name>
    <name type="synonym">Glomus mosseae</name>
    <dbReference type="NCBI Taxonomy" id="27381"/>
    <lineage>
        <taxon>Eukaryota</taxon>
        <taxon>Fungi</taxon>
        <taxon>Fungi incertae sedis</taxon>
        <taxon>Mucoromycota</taxon>
        <taxon>Glomeromycotina</taxon>
        <taxon>Glomeromycetes</taxon>
        <taxon>Glomerales</taxon>
        <taxon>Glomeraceae</taxon>
        <taxon>Funneliformis</taxon>
    </lineage>
</organism>
<proteinExistence type="predicted"/>
<sequence length="82" mass="9258">MQGRLTLAKSFINDKSTIIDNATNNSNDKDLFRQPLQELNKIQDQQNHPQGLEELVSKMTADKVFINSIIIFNNSNANNLLA</sequence>
<reference evidence="1" key="1">
    <citation type="submission" date="2021-06" db="EMBL/GenBank/DDBJ databases">
        <authorList>
            <person name="Kallberg Y."/>
            <person name="Tangrot J."/>
            <person name="Rosling A."/>
        </authorList>
    </citation>
    <scope>NUCLEOTIDE SEQUENCE</scope>
    <source>
        <strain evidence="1">87-6 pot B 2015</strain>
    </source>
</reference>
<evidence type="ECO:0000313" key="2">
    <source>
        <dbReference type="Proteomes" id="UP000789375"/>
    </source>
</evidence>
<protein>
    <submittedName>
        <fullName evidence="1">12818_t:CDS:1</fullName>
    </submittedName>
</protein>
<comment type="caution">
    <text evidence="1">The sequence shown here is derived from an EMBL/GenBank/DDBJ whole genome shotgun (WGS) entry which is preliminary data.</text>
</comment>
<accession>A0A9N8Z5H1</accession>
<gene>
    <name evidence="1" type="ORF">FMOSSE_LOCUS2697</name>
</gene>
<dbReference type="EMBL" id="CAJVPP010000365">
    <property type="protein sequence ID" value="CAG8474753.1"/>
    <property type="molecule type" value="Genomic_DNA"/>
</dbReference>
<dbReference type="Proteomes" id="UP000789375">
    <property type="component" value="Unassembled WGS sequence"/>
</dbReference>
<dbReference type="AlphaFoldDB" id="A0A9N8Z5H1"/>